<name>A0A1B0C6L1_9MUSC</name>
<dbReference type="Proteomes" id="UP000092460">
    <property type="component" value="Unassembled WGS sequence"/>
</dbReference>
<evidence type="ECO:0000313" key="1">
    <source>
        <dbReference type="EnsemblMetazoa" id="GPPI050537-PA"/>
    </source>
</evidence>
<reference evidence="2" key="1">
    <citation type="submission" date="2015-01" db="EMBL/GenBank/DDBJ databases">
        <authorList>
            <person name="Aksoy S."/>
            <person name="Warren W."/>
            <person name="Wilson R.K."/>
        </authorList>
    </citation>
    <scope>NUCLEOTIDE SEQUENCE [LARGE SCALE GENOMIC DNA]</scope>
    <source>
        <strain evidence="2">IAEA</strain>
    </source>
</reference>
<accession>A0A1B0C6L1</accession>
<dbReference type="EMBL" id="JXJN01026755">
    <property type="status" value="NOT_ANNOTATED_CDS"/>
    <property type="molecule type" value="Genomic_DNA"/>
</dbReference>
<dbReference type="STRING" id="67801.A0A1B0C6L1"/>
<organism evidence="1 2">
    <name type="scientific">Glossina palpalis gambiensis</name>
    <dbReference type="NCBI Taxonomy" id="67801"/>
    <lineage>
        <taxon>Eukaryota</taxon>
        <taxon>Metazoa</taxon>
        <taxon>Ecdysozoa</taxon>
        <taxon>Arthropoda</taxon>
        <taxon>Hexapoda</taxon>
        <taxon>Insecta</taxon>
        <taxon>Pterygota</taxon>
        <taxon>Neoptera</taxon>
        <taxon>Endopterygota</taxon>
        <taxon>Diptera</taxon>
        <taxon>Brachycera</taxon>
        <taxon>Muscomorpha</taxon>
        <taxon>Hippoboscoidea</taxon>
        <taxon>Glossinidae</taxon>
        <taxon>Glossina</taxon>
    </lineage>
</organism>
<dbReference type="VEuPathDB" id="VectorBase:GPPI050537"/>
<keyword evidence="2" id="KW-1185">Reference proteome</keyword>
<proteinExistence type="predicted"/>
<protein>
    <submittedName>
        <fullName evidence="1">Uncharacterized protein</fullName>
    </submittedName>
</protein>
<dbReference type="AlphaFoldDB" id="A0A1B0C6L1"/>
<dbReference type="EnsemblMetazoa" id="GPPI050537-RA">
    <property type="protein sequence ID" value="GPPI050537-PA"/>
    <property type="gene ID" value="GPPI050537"/>
</dbReference>
<dbReference type="EMBL" id="JXJN01026754">
    <property type="status" value="NOT_ANNOTATED_CDS"/>
    <property type="molecule type" value="Genomic_DNA"/>
</dbReference>
<reference evidence="1" key="2">
    <citation type="submission" date="2020-05" db="UniProtKB">
        <authorList>
            <consortium name="EnsemblMetazoa"/>
        </authorList>
    </citation>
    <scope>IDENTIFICATION</scope>
    <source>
        <strain evidence="1">IAEA</strain>
    </source>
</reference>
<sequence>MKSIGFWKENLKSYLIPYVSQAVGAFCKLNQDVTSWNHTEGAAVAIDAIEYERERDDCPIFYTILIRLGGRVVLSDLSRQM</sequence>
<evidence type="ECO:0000313" key="2">
    <source>
        <dbReference type="Proteomes" id="UP000092460"/>
    </source>
</evidence>